<name>A0A917TBF4_9RHOB</name>
<comment type="subunit">
    <text evidence="9">The complex comprises the extracytoplasmic solute receptor protein and the two transmembrane proteins.</text>
</comment>
<evidence type="ECO:0000313" key="11">
    <source>
        <dbReference type="EMBL" id="GGM16618.1"/>
    </source>
</evidence>
<keyword evidence="5 9" id="KW-0812">Transmembrane</keyword>
<reference evidence="11" key="1">
    <citation type="journal article" date="2014" name="Int. J. Syst. Evol. Microbiol.">
        <title>Complete genome sequence of Corynebacterium casei LMG S-19264T (=DSM 44701T), isolated from a smear-ripened cheese.</title>
        <authorList>
            <consortium name="US DOE Joint Genome Institute (JGI-PGF)"/>
            <person name="Walter F."/>
            <person name="Albersmeier A."/>
            <person name="Kalinowski J."/>
            <person name="Ruckert C."/>
        </authorList>
    </citation>
    <scope>NUCLEOTIDE SEQUENCE</scope>
    <source>
        <strain evidence="11">CGMCC 1.6293</strain>
    </source>
</reference>
<comment type="similarity">
    <text evidence="8 9">Belongs to the TRAP transporter small permease family.</text>
</comment>
<keyword evidence="6 9" id="KW-1133">Transmembrane helix</keyword>
<feature type="domain" description="Tripartite ATP-independent periplasmic transporters DctQ component" evidence="10">
    <location>
        <begin position="35"/>
        <end position="166"/>
    </location>
</feature>
<dbReference type="GO" id="GO:0005886">
    <property type="term" value="C:plasma membrane"/>
    <property type="evidence" value="ECO:0007669"/>
    <property type="project" value="UniProtKB-SubCell"/>
</dbReference>
<evidence type="ECO:0000256" key="3">
    <source>
        <dbReference type="ARBA" id="ARBA00022475"/>
    </source>
</evidence>
<evidence type="ECO:0000256" key="7">
    <source>
        <dbReference type="ARBA" id="ARBA00023136"/>
    </source>
</evidence>
<protein>
    <recommendedName>
        <fullName evidence="9">TRAP transporter small permease protein</fullName>
    </recommendedName>
</protein>
<evidence type="ECO:0000313" key="12">
    <source>
        <dbReference type="Proteomes" id="UP000649829"/>
    </source>
</evidence>
<organism evidence="11 12">
    <name type="scientific">Pseudooceanicola nanhaiensis</name>
    <dbReference type="NCBI Taxonomy" id="375761"/>
    <lineage>
        <taxon>Bacteria</taxon>
        <taxon>Pseudomonadati</taxon>
        <taxon>Pseudomonadota</taxon>
        <taxon>Alphaproteobacteria</taxon>
        <taxon>Rhodobacterales</taxon>
        <taxon>Paracoccaceae</taxon>
        <taxon>Pseudooceanicola</taxon>
    </lineage>
</organism>
<comment type="subcellular location">
    <subcellularLocation>
        <location evidence="1 9">Cell inner membrane</location>
        <topology evidence="1 9">Multi-pass membrane protein</topology>
    </subcellularLocation>
</comment>
<feature type="transmembrane region" description="Helical" evidence="9">
    <location>
        <begin position="144"/>
        <end position="162"/>
    </location>
</feature>
<feature type="transmembrane region" description="Helical" evidence="9">
    <location>
        <begin position="23"/>
        <end position="45"/>
    </location>
</feature>
<dbReference type="PANTHER" id="PTHR35011">
    <property type="entry name" value="2,3-DIKETO-L-GULONATE TRAP TRANSPORTER SMALL PERMEASE PROTEIN YIAM"/>
    <property type="match status" value="1"/>
</dbReference>
<dbReference type="GO" id="GO:0022857">
    <property type="term" value="F:transmembrane transporter activity"/>
    <property type="evidence" value="ECO:0007669"/>
    <property type="project" value="UniProtKB-UniRule"/>
</dbReference>
<dbReference type="EMBL" id="BMLF01000008">
    <property type="protein sequence ID" value="GGM16618.1"/>
    <property type="molecule type" value="Genomic_DNA"/>
</dbReference>
<dbReference type="Pfam" id="PF04290">
    <property type="entry name" value="DctQ"/>
    <property type="match status" value="1"/>
</dbReference>
<evidence type="ECO:0000256" key="5">
    <source>
        <dbReference type="ARBA" id="ARBA00022692"/>
    </source>
</evidence>
<gene>
    <name evidence="11" type="ORF">GCM10011534_43160</name>
</gene>
<evidence type="ECO:0000256" key="6">
    <source>
        <dbReference type="ARBA" id="ARBA00022989"/>
    </source>
</evidence>
<dbReference type="PANTHER" id="PTHR35011:SF10">
    <property type="entry name" value="TRAP TRANSPORTER SMALL PERMEASE PROTEIN"/>
    <property type="match status" value="1"/>
</dbReference>
<evidence type="ECO:0000256" key="9">
    <source>
        <dbReference type="RuleBase" id="RU369079"/>
    </source>
</evidence>
<comment type="caution">
    <text evidence="11">The sequence shown here is derived from an EMBL/GenBank/DDBJ whole genome shotgun (WGS) entry which is preliminary data.</text>
</comment>
<feature type="transmembrane region" description="Helical" evidence="9">
    <location>
        <begin position="102"/>
        <end position="124"/>
    </location>
</feature>
<keyword evidence="7 9" id="KW-0472">Membrane</keyword>
<dbReference type="GO" id="GO:0015740">
    <property type="term" value="P:C4-dicarboxylate transport"/>
    <property type="evidence" value="ECO:0007669"/>
    <property type="project" value="TreeGrafter"/>
</dbReference>
<evidence type="ECO:0000256" key="8">
    <source>
        <dbReference type="ARBA" id="ARBA00038436"/>
    </source>
</evidence>
<proteinExistence type="inferred from homology"/>
<dbReference type="RefSeq" id="WP_028288694.1">
    <property type="nucleotide sequence ID" value="NZ_JAYMDU010000004.1"/>
</dbReference>
<reference evidence="11" key="2">
    <citation type="submission" date="2020-09" db="EMBL/GenBank/DDBJ databases">
        <authorList>
            <person name="Sun Q."/>
            <person name="Zhou Y."/>
        </authorList>
    </citation>
    <scope>NUCLEOTIDE SEQUENCE</scope>
    <source>
        <strain evidence="11">CGMCC 1.6293</strain>
    </source>
</reference>
<comment type="function">
    <text evidence="9">Part of the tripartite ATP-independent periplasmic (TRAP) transport system.</text>
</comment>
<evidence type="ECO:0000259" key="10">
    <source>
        <dbReference type="Pfam" id="PF04290"/>
    </source>
</evidence>
<keyword evidence="2 9" id="KW-0813">Transport</keyword>
<keyword evidence="12" id="KW-1185">Reference proteome</keyword>
<keyword evidence="3" id="KW-1003">Cell membrane</keyword>
<evidence type="ECO:0000256" key="4">
    <source>
        <dbReference type="ARBA" id="ARBA00022519"/>
    </source>
</evidence>
<dbReference type="AlphaFoldDB" id="A0A917TBF4"/>
<evidence type="ECO:0000256" key="1">
    <source>
        <dbReference type="ARBA" id="ARBA00004429"/>
    </source>
</evidence>
<accession>A0A917TBF4</accession>
<dbReference type="InterPro" id="IPR055348">
    <property type="entry name" value="DctQ"/>
</dbReference>
<sequence length="186" mass="20274">MQQMPSAEGNGVIWKATRRLTDVFILIAGIGLFLMMIHVVIDVIARALFRVALPGTIEVVSSYYMVMAVFLPLAMVQRRHAHIMVSLFTEWMSPRAVHRLDTIVRVIFALAAIGFVIVTGGVAIEKTEIEEKIVTPDGFVLIWLSRWLLPISASALAIVLLCQAAGLAGPRGGQGDPENHNDESGA</sequence>
<dbReference type="Proteomes" id="UP000649829">
    <property type="component" value="Unassembled WGS sequence"/>
</dbReference>
<feature type="transmembrane region" description="Helical" evidence="9">
    <location>
        <begin position="51"/>
        <end position="74"/>
    </location>
</feature>
<dbReference type="InterPro" id="IPR007387">
    <property type="entry name" value="TRAP_DctQ"/>
</dbReference>
<evidence type="ECO:0000256" key="2">
    <source>
        <dbReference type="ARBA" id="ARBA00022448"/>
    </source>
</evidence>
<keyword evidence="4 9" id="KW-0997">Cell inner membrane</keyword>